<dbReference type="SUPFAM" id="SSF51182">
    <property type="entry name" value="RmlC-like cupins"/>
    <property type="match status" value="1"/>
</dbReference>
<dbReference type="CDD" id="cd02208">
    <property type="entry name" value="cupin_RmlC-like"/>
    <property type="match status" value="1"/>
</dbReference>
<accession>A0A927J2A6</accession>
<reference evidence="2" key="1">
    <citation type="journal article" date="2018" name="Curr. Microbiol.">
        <title>Cellulosimicrobium arenosum sp. nov., Isolated from Marine Sediment Sand.</title>
        <authorList>
            <person name="Oh M."/>
            <person name="Kim J.H."/>
            <person name="Yoon J.H."/>
            <person name="Schumann P."/>
            <person name="Kim W."/>
        </authorList>
    </citation>
    <scope>NUCLEOTIDE SEQUENCE</scope>
    <source>
        <strain evidence="2">KCTC 49039</strain>
    </source>
</reference>
<proteinExistence type="predicted"/>
<dbReference type="InterPro" id="IPR011051">
    <property type="entry name" value="RmlC_Cupin_sf"/>
</dbReference>
<name>A0A927J2A6_9MICO</name>
<dbReference type="Proteomes" id="UP000610846">
    <property type="component" value="Unassembled WGS sequence"/>
</dbReference>
<evidence type="ECO:0000313" key="3">
    <source>
        <dbReference type="Proteomes" id="UP000610846"/>
    </source>
</evidence>
<keyword evidence="3" id="KW-1185">Reference proteome</keyword>
<comment type="caution">
    <text evidence="2">The sequence shown here is derived from an EMBL/GenBank/DDBJ whole genome shotgun (WGS) entry which is preliminary data.</text>
</comment>
<dbReference type="RefSeq" id="WP_191830165.1">
    <property type="nucleotide sequence ID" value="NZ_JACYHB010000017.1"/>
</dbReference>
<organism evidence="2 3">
    <name type="scientific">Cellulosimicrobium arenosum</name>
    <dbReference type="NCBI Taxonomy" id="2708133"/>
    <lineage>
        <taxon>Bacteria</taxon>
        <taxon>Bacillati</taxon>
        <taxon>Actinomycetota</taxon>
        <taxon>Actinomycetes</taxon>
        <taxon>Micrococcales</taxon>
        <taxon>Promicromonosporaceae</taxon>
        <taxon>Cellulosimicrobium</taxon>
    </lineage>
</organism>
<sequence>MRIFEVVQYPVERFGSTGVVMDALPPATDGRTQVHVARVAAGGTIGRHRATRTQVFAVVAGECTVVGDDDARATVTPGRLALWSPGEEHQSWAVSDSVVVVLETDGDVELGGRFRAVAGDPGNRRA</sequence>
<gene>
    <name evidence="2" type="ORF">IF651_16175</name>
</gene>
<reference evidence="2" key="2">
    <citation type="submission" date="2020-09" db="EMBL/GenBank/DDBJ databases">
        <authorList>
            <person name="Yu Y."/>
        </authorList>
    </citation>
    <scope>NUCLEOTIDE SEQUENCE</scope>
    <source>
        <strain evidence="2">KCTC 49039</strain>
    </source>
</reference>
<dbReference type="AlphaFoldDB" id="A0A927J2A6"/>
<dbReference type="EMBL" id="JACYHB010000017">
    <property type="protein sequence ID" value="MBD8080588.1"/>
    <property type="molecule type" value="Genomic_DNA"/>
</dbReference>
<dbReference type="Gene3D" id="2.60.120.10">
    <property type="entry name" value="Jelly Rolls"/>
    <property type="match status" value="1"/>
</dbReference>
<evidence type="ECO:0000313" key="2">
    <source>
        <dbReference type="EMBL" id="MBD8080588.1"/>
    </source>
</evidence>
<evidence type="ECO:0000259" key="1">
    <source>
        <dbReference type="Pfam" id="PF07883"/>
    </source>
</evidence>
<dbReference type="InterPro" id="IPR014710">
    <property type="entry name" value="RmlC-like_jellyroll"/>
</dbReference>
<feature type="domain" description="Cupin type-2" evidence="1">
    <location>
        <begin position="36"/>
        <end position="103"/>
    </location>
</feature>
<dbReference type="InterPro" id="IPR013096">
    <property type="entry name" value="Cupin_2"/>
</dbReference>
<protein>
    <submittedName>
        <fullName evidence="2">Cupin domain-containing protein</fullName>
    </submittedName>
</protein>
<dbReference type="Pfam" id="PF07883">
    <property type="entry name" value="Cupin_2"/>
    <property type="match status" value="1"/>
</dbReference>